<proteinExistence type="predicted"/>
<dbReference type="AlphaFoldDB" id="A0AAD6TZE5"/>
<evidence type="ECO:0000256" key="1">
    <source>
        <dbReference type="SAM" id="MobiDB-lite"/>
    </source>
</evidence>
<keyword evidence="3" id="KW-1185">Reference proteome</keyword>
<feature type="region of interest" description="Disordered" evidence="1">
    <location>
        <begin position="1"/>
        <end position="58"/>
    </location>
</feature>
<dbReference type="EMBL" id="JARJCN010000060">
    <property type="protein sequence ID" value="KAJ7079443.1"/>
    <property type="molecule type" value="Genomic_DNA"/>
</dbReference>
<sequence>MRKRYSSSFPHRYGSVGSGGSGDSGSASGSVLPPRERTSSGSRSGSFLKGAPAAADAQHDDIASYVQDIDAARPLLGRYRLEQQQGEAPVAAAASRLDEDRPGSRQSEGGSSSPGTSRGGTVRGSSTAAARTVTLDAHAGSGSGGAMLTSESEVDERLRRMNEEFARSLVGLGRRGSH</sequence>
<accession>A0AAD6TZE5</accession>
<comment type="caution">
    <text evidence="2">The sequence shown here is derived from an EMBL/GenBank/DDBJ whole genome shotgun (WGS) entry which is preliminary data.</text>
</comment>
<name>A0AAD6TZE5_9AGAR</name>
<protein>
    <submittedName>
        <fullName evidence="2">Uncharacterized protein</fullName>
    </submittedName>
</protein>
<dbReference type="Proteomes" id="UP001222325">
    <property type="component" value="Unassembled WGS sequence"/>
</dbReference>
<organism evidence="2 3">
    <name type="scientific">Mycena belliarum</name>
    <dbReference type="NCBI Taxonomy" id="1033014"/>
    <lineage>
        <taxon>Eukaryota</taxon>
        <taxon>Fungi</taxon>
        <taxon>Dikarya</taxon>
        <taxon>Basidiomycota</taxon>
        <taxon>Agaricomycotina</taxon>
        <taxon>Agaricomycetes</taxon>
        <taxon>Agaricomycetidae</taxon>
        <taxon>Agaricales</taxon>
        <taxon>Marasmiineae</taxon>
        <taxon>Mycenaceae</taxon>
        <taxon>Mycena</taxon>
    </lineage>
</organism>
<feature type="region of interest" description="Disordered" evidence="1">
    <location>
        <begin position="83"/>
        <end position="155"/>
    </location>
</feature>
<evidence type="ECO:0000313" key="2">
    <source>
        <dbReference type="EMBL" id="KAJ7079443.1"/>
    </source>
</evidence>
<evidence type="ECO:0000313" key="3">
    <source>
        <dbReference type="Proteomes" id="UP001222325"/>
    </source>
</evidence>
<gene>
    <name evidence="2" type="ORF">B0H15DRAFT_858750</name>
</gene>
<reference evidence="2" key="1">
    <citation type="submission" date="2023-03" db="EMBL/GenBank/DDBJ databases">
        <title>Massive genome expansion in bonnet fungi (Mycena s.s.) driven by repeated elements and novel gene families across ecological guilds.</title>
        <authorList>
            <consortium name="Lawrence Berkeley National Laboratory"/>
            <person name="Harder C.B."/>
            <person name="Miyauchi S."/>
            <person name="Viragh M."/>
            <person name="Kuo A."/>
            <person name="Thoen E."/>
            <person name="Andreopoulos B."/>
            <person name="Lu D."/>
            <person name="Skrede I."/>
            <person name="Drula E."/>
            <person name="Henrissat B."/>
            <person name="Morin E."/>
            <person name="Kohler A."/>
            <person name="Barry K."/>
            <person name="LaButti K."/>
            <person name="Morin E."/>
            <person name="Salamov A."/>
            <person name="Lipzen A."/>
            <person name="Mereny Z."/>
            <person name="Hegedus B."/>
            <person name="Baldrian P."/>
            <person name="Stursova M."/>
            <person name="Weitz H."/>
            <person name="Taylor A."/>
            <person name="Grigoriev I.V."/>
            <person name="Nagy L.G."/>
            <person name="Martin F."/>
            <person name="Kauserud H."/>
        </authorList>
    </citation>
    <scope>NUCLEOTIDE SEQUENCE</scope>
    <source>
        <strain evidence="2">CBHHK173m</strain>
    </source>
</reference>